<dbReference type="PANTHER" id="PTHR11527">
    <property type="entry name" value="HEAT-SHOCK PROTEIN 20 FAMILY MEMBER"/>
    <property type="match status" value="1"/>
</dbReference>
<sequence length="146" mass="16184">MNTLVRGGSTGLFPEIFGRPGSPLAEPWPTAGQPIRLEDYVEDDRYVLRAELPGIDPGKDLKITLTGGVLTVRAERRRKGRDGHRTEFRYGTFSRSIALPPAADAKDVKATYAKGILTVSVRLTRVERPGMRTPVENPTPRRKRCA</sequence>
<gene>
    <name evidence="4" type="ORF">ACFOYY_30595</name>
</gene>
<dbReference type="Gene3D" id="2.60.40.790">
    <property type="match status" value="1"/>
</dbReference>
<dbReference type="InterPro" id="IPR002068">
    <property type="entry name" value="A-crystallin/Hsp20_dom"/>
</dbReference>
<dbReference type="PROSITE" id="PS01031">
    <property type="entry name" value="SHSP"/>
    <property type="match status" value="1"/>
</dbReference>
<name>A0ABV8FAL6_9ACTN</name>
<evidence type="ECO:0000313" key="5">
    <source>
        <dbReference type="Proteomes" id="UP001595698"/>
    </source>
</evidence>
<dbReference type="CDD" id="cd06464">
    <property type="entry name" value="ACD_sHsps-like"/>
    <property type="match status" value="1"/>
</dbReference>
<accession>A0ABV8FAL6</accession>
<evidence type="ECO:0000259" key="3">
    <source>
        <dbReference type="PROSITE" id="PS01031"/>
    </source>
</evidence>
<evidence type="ECO:0000256" key="1">
    <source>
        <dbReference type="PROSITE-ProRule" id="PRU00285"/>
    </source>
</evidence>
<reference evidence="5" key="1">
    <citation type="journal article" date="2019" name="Int. J. Syst. Evol. Microbiol.">
        <title>The Global Catalogue of Microorganisms (GCM) 10K type strain sequencing project: providing services to taxonomists for standard genome sequencing and annotation.</title>
        <authorList>
            <consortium name="The Broad Institute Genomics Platform"/>
            <consortium name="The Broad Institute Genome Sequencing Center for Infectious Disease"/>
            <person name="Wu L."/>
            <person name="Ma J."/>
        </authorList>
    </citation>
    <scope>NUCLEOTIDE SEQUENCE [LARGE SCALE GENOMIC DNA]</scope>
    <source>
        <strain evidence="5">TBRC 7912</strain>
    </source>
</reference>
<evidence type="ECO:0000313" key="4">
    <source>
        <dbReference type="EMBL" id="MFC3984520.1"/>
    </source>
</evidence>
<dbReference type="SUPFAM" id="SSF49764">
    <property type="entry name" value="HSP20-like chaperones"/>
    <property type="match status" value="1"/>
</dbReference>
<dbReference type="InterPro" id="IPR008978">
    <property type="entry name" value="HSP20-like_chaperone"/>
</dbReference>
<comment type="caution">
    <text evidence="4">The sequence shown here is derived from an EMBL/GenBank/DDBJ whole genome shotgun (WGS) entry which is preliminary data.</text>
</comment>
<keyword evidence="5" id="KW-1185">Reference proteome</keyword>
<evidence type="ECO:0000256" key="2">
    <source>
        <dbReference type="RuleBase" id="RU003616"/>
    </source>
</evidence>
<dbReference type="Proteomes" id="UP001595698">
    <property type="component" value="Unassembled WGS sequence"/>
</dbReference>
<dbReference type="EMBL" id="JBHSBC010000035">
    <property type="protein sequence ID" value="MFC3984520.1"/>
    <property type="molecule type" value="Genomic_DNA"/>
</dbReference>
<organism evidence="4 5">
    <name type="scientific">Streptosporangium jomthongense</name>
    <dbReference type="NCBI Taxonomy" id="1193683"/>
    <lineage>
        <taxon>Bacteria</taxon>
        <taxon>Bacillati</taxon>
        <taxon>Actinomycetota</taxon>
        <taxon>Actinomycetes</taxon>
        <taxon>Streptosporangiales</taxon>
        <taxon>Streptosporangiaceae</taxon>
        <taxon>Streptosporangium</taxon>
    </lineage>
</organism>
<dbReference type="InterPro" id="IPR031107">
    <property type="entry name" value="Small_HSP"/>
</dbReference>
<proteinExistence type="inferred from homology"/>
<feature type="domain" description="SHSP" evidence="3">
    <location>
        <begin position="26"/>
        <end position="138"/>
    </location>
</feature>
<protein>
    <submittedName>
        <fullName evidence="4">Hsp20/alpha crystallin family protein</fullName>
    </submittedName>
</protein>
<dbReference type="Pfam" id="PF00011">
    <property type="entry name" value="HSP20"/>
    <property type="match status" value="1"/>
</dbReference>
<dbReference type="RefSeq" id="WP_352016288.1">
    <property type="nucleotide sequence ID" value="NZ_JBHSBC010000035.1"/>
</dbReference>
<comment type="similarity">
    <text evidence="1 2">Belongs to the small heat shock protein (HSP20) family.</text>
</comment>